<protein>
    <recommendedName>
        <fullName evidence="4">Dirigent protein</fullName>
    </recommendedName>
</protein>
<dbReference type="AlphaFoldDB" id="A0AA35Y8B0"/>
<evidence type="ECO:0000313" key="2">
    <source>
        <dbReference type="EMBL" id="CAI9268845.1"/>
    </source>
</evidence>
<sequence length="150" mass="16497">MGIMRTIVTICMMILVVVGPTTMASKPFPFDDRPDEVCCYPGYPCCDVPFPPGADEDENSVTDLAPASSIAHGPNGVKHVDESKGRSILILIYHPTPTTNRLPQNSVGMTEGAKEGQQIVFAKHHHQMDESNIKTNHQHIYTQEYTLGFA</sequence>
<dbReference type="EMBL" id="OX465077">
    <property type="protein sequence ID" value="CAI9268845.1"/>
    <property type="molecule type" value="Genomic_DNA"/>
</dbReference>
<gene>
    <name evidence="2" type="ORF">LSALG_LOCUS9246</name>
</gene>
<feature type="signal peptide" evidence="1">
    <location>
        <begin position="1"/>
        <end position="24"/>
    </location>
</feature>
<evidence type="ECO:0000256" key="1">
    <source>
        <dbReference type="SAM" id="SignalP"/>
    </source>
</evidence>
<proteinExistence type="predicted"/>
<accession>A0AA35Y8B0</accession>
<keyword evidence="1" id="KW-0732">Signal</keyword>
<feature type="chain" id="PRO_5041431256" description="Dirigent protein" evidence="1">
    <location>
        <begin position="25"/>
        <end position="150"/>
    </location>
</feature>
<evidence type="ECO:0008006" key="4">
    <source>
        <dbReference type="Google" id="ProtNLM"/>
    </source>
</evidence>
<organism evidence="2 3">
    <name type="scientific">Lactuca saligna</name>
    <name type="common">Willowleaf lettuce</name>
    <dbReference type="NCBI Taxonomy" id="75948"/>
    <lineage>
        <taxon>Eukaryota</taxon>
        <taxon>Viridiplantae</taxon>
        <taxon>Streptophyta</taxon>
        <taxon>Embryophyta</taxon>
        <taxon>Tracheophyta</taxon>
        <taxon>Spermatophyta</taxon>
        <taxon>Magnoliopsida</taxon>
        <taxon>eudicotyledons</taxon>
        <taxon>Gunneridae</taxon>
        <taxon>Pentapetalae</taxon>
        <taxon>asterids</taxon>
        <taxon>campanulids</taxon>
        <taxon>Asterales</taxon>
        <taxon>Asteraceae</taxon>
        <taxon>Cichorioideae</taxon>
        <taxon>Cichorieae</taxon>
        <taxon>Lactucinae</taxon>
        <taxon>Lactuca</taxon>
    </lineage>
</organism>
<reference evidence="2" key="1">
    <citation type="submission" date="2023-04" db="EMBL/GenBank/DDBJ databases">
        <authorList>
            <person name="Vijverberg K."/>
            <person name="Xiong W."/>
            <person name="Schranz E."/>
        </authorList>
    </citation>
    <scope>NUCLEOTIDE SEQUENCE</scope>
</reference>
<dbReference type="Proteomes" id="UP001177003">
    <property type="component" value="Chromosome 1"/>
</dbReference>
<name>A0AA35Y8B0_LACSI</name>
<evidence type="ECO:0000313" key="3">
    <source>
        <dbReference type="Proteomes" id="UP001177003"/>
    </source>
</evidence>
<keyword evidence="3" id="KW-1185">Reference proteome</keyword>